<dbReference type="Gene3D" id="3.30.1310.10">
    <property type="entry name" value="Nucleoid-associated protein YbaB-like domain"/>
    <property type="match status" value="1"/>
</dbReference>
<evidence type="ECO:0000256" key="1">
    <source>
        <dbReference type="SAM" id="Coils"/>
    </source>
</evidence>
<keyword evidence="1" id="KW-0175">Coiled coil</keyword>
<protein>
    <recommendedName>
        <fullName evidence="4">YbaB/EbfC family DNA-binding protein</fullName>
    </recommendedName>
</protein>
<accession>A0ABP8P3R0</accession>
<comment type="caution">
    <text evidence="2">The sequence shown here is derived from an EMBL/GenBank/DDBJ whole genome shotgun (WGS) entry which is preliminary data.</text>
</comment>
<evidence type="ECO:0008006" key="4">
    <source>
        <dbReference type="Google" id="ProtNLM"/>
    </source>
</evidence>
<name>A0ABP8P3R0_9MICO</name>
<reference evidence="3" key="1">
    <citation type="journal article" date="2019" name="Int. J. Syst. Evol. Microbiol.">
        <title>The Global Catalogue of Microorganisms (GCM) 10K type strain sequencing project: providing services to taxonomists for standard genome sequencing and annotation.</title>
        <authorList>
            <consortium name="The Broad Institute Genomics Platform"/>
            <consortium name="The Broad Institute Genome Sequencing Center for Infectious Disease"/>
            <person name="Wu L."/>
            <person name="Ma J."/>
        </authorList>
    </citation>
    <scope>NUCLEOTIDE SEQUENCE [LARGE SCALE GENOMIC DNA]</scope>
    <source>
        <strain evidence="3">JCM 17839</strain>
    </source>
</reference>
<evidence type="ECO:0000313" key="2">
    <source>
        <dbReference type="EMBL" id="GAA4480867.1"/>
    </source>
</evidence>
<feature type="coiled-coil region" evidence="1">
    <location>
        <begin position="17"/>
        <end position="44"/>
    </location>
</feature>
<keyword evidence="3" id="KW-1185">Reference proteome</keyword>
<evidence type="ECO:0000313" key="3">
    <source>
        <dbReference type="Proteomes" id="UP001500731"/>
    </source>
</evidence>
<dbReference type="EMBL" id="BAABGP010000005">
    <property type="protein sequence ID" value="GAA4480867.1"/>
    <property type="molecule type" value="Genomic_DNA"/>
</dbReference>
<proteinExistence type="predicted"/>
<dbReference type="InterPro" id="IPR036894">
    <property type="entry name" value="YbaB-like_sf"/>
</dbReference>
<dbReference type="Proteomes" id="UP001500731">
    <property type="component" value="Unassembled WGS sequence"/>
</dbReference>
<gene>
    <name evidence="2" type="ORF">GCM10023171_08370</name>
</gene>
<organism evidence="2 3">
    <name type="scientific">Microbacterium panaciterrae</name>
    <dbReference type="NCBI Taxonomy" id="985759"/>
    <lineage>
        <taxon>Bacteria</taxon>
        <taxon>Bacillati</taxon>
        <taxon>Actinomycetota</taxon>
        <taxon>Actinomycetes</taxon>
        <taxon>Micrococcales</taxon>
        <taxon>Microbacteriaceae</taxon>
        <taxon>Microbacterium</taxon>
    </lineage>
</organism>
<sequence>MDPMSDFFEGASAAEVRERLAVQVEQAQRRAEAATAVRVEIEAVREQATSPRRELTVTVDSSGRLIDVALTDAGLQLGARALGRMIVDTSVKAQQAAGARAARIAADAFGEDDPAVAHLRSEIEARAPKADGLPDGIEYR</sequence>